<dbReference type="EMBL" id="JAPHNI010000405">
    <property type="protein sequence ID" value="KAJ8111448.1"/>
    <property type="molecule type" value="Genomic_DNA"/>
</dbReference>
<comment type="caution">
    <text evidence="1">The sequence shown here is derived from an EMBL/GenBank/DDBJ whole genome shotgun (WGS) entry which is preliminary data.</text>
</comment>
<accession>A0ACC2I8I1</accession>
<keyword evidence="2" id="KW-1185">Reference proteome</keyword>
<dbReference type="Proteomes" id="UP001153331">
    <property type="component" value="Unassembled WGS sequence"/>
</dbReference>
<proteinExistence type="predicted"/>
<evidence type="ECO:0000313" key="2">
    <source>
        <dbReference type="Proteomes" id="UP001153331"/>
    </source>
</evidence>
<gene>
    <name evidence="1" type="ORF">OPT61_g5965</name>
</gene>
<sequence length="313" mass="33622">MISSGFTNAPVSQFLVVGVVVTALLASLTDTRYYLPLAVVPHIWGYGQLWRFATWGWVFTNSTEVLFAVLAFYQLRVVERLWGSRKFLVRPAVLNSLLNSLQTDNYSPSSSPPSPTRSSSPRSSSPSPADPLSRLPRLTLSLGHVNALSLALHMKRQNPARLQNGGVRIFAPRYPKPQTEGYFVVLSYTGTDELVALKRVGWVDPGRTGQSRGRGQDRGRGRGARGAGAGAGAAPSTAANSRAPATGSHLHASPSISLPPEAQGKKLDATVYSDSYIGMFWKISGIEIPHAPVVDDGGKKKEGGAGVWDDDNL</sequence>
<organism evidence="1 2">
    <name type="scientific">Boeremia exigua</name>
    <dbReference type="NCBI Taxonomy" id="749465"/>
    <lineage>
        <taxon>Eukaryota</taxon>
        <taxon>Fungi</taxon>
        <taxon>Dikarya</taxon>
        <taxon>Ascomycota</taxon>
        <taxon>Pezizomycotina</taxon>
        <taxon>Dothideomycetes</taxon>
        <taxon>Pleosporomycetidae</taxon>
        <taxon>Pleosporales</taxon>
        <taxon>Pleosporineae</taxon>
        <taxon>Didymellaceae</taxon>
        <taxon>Boeremia</taxon>
    </lineage>
</organism>
<reference evidence="1" key="1">
    <citation type="submission" date="2022-11" db="EMBL/GenBank/DDBJ databases">
        <title>Genome Sequence of Boeremia exigua.</title>
        <authorList>
            <person name="Buettner E."/>
        </authorList>
    </citation>
    <scope>NUCLEOTIDE SEQUENCE</scope>
    <source>
        <strain evidence="1">CU02</strain>
    </source>
</reference>
<protein>
    <submittedName>
        <fullName evidence="1">Uncharacterized protein</fullName>
    </submittedName>
</protein>
<evidence type="ECO:0000313" key="1">
    <source>
        <dbReference type="EMBL" id="KAJ8111448.1"/>
    </source>
</evidence>
<name>A0ACC2I8I1_9PLEO</name>